<keyword evidence="3 7" id="KW-0285">Flavoprotein</keyword>
<evidence type="ECO:0000259" key="10">
    <source>
        <dbReference type="Pfam" id="PF02771"/>
    </source>
</evidence>
<name>A0AAE4QU63_9ACTN</name>
<evidence type="ECO:0000259" key="8">
    <source>
        <dbReference type="Pfam" id="PF00441"/>
    </source>
</evidence>
<evidence type="ECO:0000256" key="3">
    <source>
        <dbReference type="ARBA" id="ARBA00022630"/>
    </source>
</evidence>
<dbReference type="InterPro" id="IPR036250">
    <property type="entry name" value="AcylCo_DH-like_C"/>
</dbReference>
<dbReference type="EMBL" id="JAWLKJ010000001">
    <property type="protein sequence ID" value="MDV6298336.1"/>
    <property type="molecule type" value="Genomic_DNA"/>
</dbReference>
<dbReference type="RefSeq" id="WP_067716704.1">
    <property type="nucleotide sequence ID" value="NZ_JAWLKJ010000001.1"/>
</dbReference>
<dbReference type="Pfam" id="PF02771">
    <property type="entry name" value="Acyl-CoA_dh_N"/>
    <property type="match status" value="1"/>
</dbReference>
<proteinExistence type="inferred from homology"/>
<dbReference type="PANTHER" id="PTHR48083:SF1">
    <property type="entry name" value="DEHYDROGENASE, PUTATIVE (AFU_ORTHOLOGUE AFUA_7G06510)-RELATED"/>
    <property type="match status" value="1"/>
</dbReference>
<dbReference type="InterPro" id="IPR013786">
    <property type="entry name" value="AcylCoA_DH/ox_N"/>
</dbReference>
<dbReference type="Proteomes" id="UP001185873">
    <property type="component" value="Unassembled WGS sequence"/>
</dbReference>
<dbReference type="FunFam" id="2.40.110.10:FF:000002">
    <property type="entry name" value="Acyl-CoA dehydrogenase fadE12"/>
    <property type="match status" value="1"/>
</dbReference>
<organism evidence="11 12">
    <name type="scientific">Dietzia maris</name>
    <dbReference type="NCBI Taxonomy" id="37915"/>
    <lineage>
        <taxon>Bacteria</taxon>
        <taxon>Bacillati</taxon>
        <taxon>Actinomycetota</taxon>
        <taxon>Actinomycetes</taxon>
        <taxon>Mycobacteriales</taxon>
        <taxon>Dietziaceae</taxon>
        <taxon>Dietzia</taxon>
    </lineage>
</organism>
<dbReference type="AlphaFoldDB" id="A0AAE4QU63"/>
<dbReference type="Gene3D" id="2.40.110.10">
    <property type="entry name" value="Butyryl-CoA Dehydrogenase, subunit A, domain 2"/>
    <property type="match status" value="1"/>
</dbReference>
<dbReference type="InterPro" id="IPR009100">
    <property type="entry name" value="AcylCoA_DH/oxidase_NM_dom_sf"/>
</dbReference>
<evidence type="ECO:0000256" key="5">
    <source>
        <dbReference type="ARBA" id="ARBA00023002"/>
    </source>
</evidence>
<keyword evidence="4 7" id="KW-0274">FAD</keyword>
<dbReference type="Pfam" id="PF02770">
    <property type="entry name" value="Acyl-CoA_dh_M"/>
    <property type="match status" value="1"/>
</dbReference>
<protein>
    <submittedName>
        <fullName evidence="11">Acyl-CoA dehydrogenase family protein</fullName>
        <ecNumber evidence="11">1.-.-.-</ecNumber>
    </submittedName>
</protein>
<dbReference type="GO" id="GO:0003995">
    <property type="term" value="F:acyl-CoA dehydrogenase activity"/>
    <property type="evidence" value="ECO:0007669"/>
    <property type="project" value="TreeGrafter"/>
</dbReference>
<dbReference type="FunFam" id="1.20.140.10:FF:000012">
    <property type="entry name" value="Acyl-CoA dehydrogenase fadE12"/>
    <property type="match status" value="1"/>
</dbReference>
<keyword evidence="5 7" id="KW-0560">Oxidoreductase</keyword>
<dbReference type="InterPro" id="IPR006091">
    <property type="entry name" value="Acyl-CoA_Oxase/DH_mid-dom"/>
</dbReference>
<evidence type="ECO:0000256" key="7">
    <source>
        <dbReference type="RuleBase" id="RU362125"/>
    </source>
</evidence>
<dbReference type="PANTHER" id="PTHR48083">
    <property type="entry name" value="MEDIUM-CHAIN SPECIFIC ACYL-COA DEHYDROGENASE, MITOCHONDRIAL-RELATED"/>
    <property type="match status" value="1"/>
</dbReference>
<comment type="catalytic activity">
    <reaction evidence="6">
        <text>a 2,3-saturated acyl-CoA + A = a 2,3-dehydroacyl-CoA + AH2</text>
        <dbReference type="Rhea" id="RHEA:48608"/>
        <dbReference type="ChEBI" id="CHEBI:13193"/>
        <dbReference type="ChEBI" id="CHEBI:17499"/>
        <dbReference type="ChEBI" id="CHEBI:60015"/>
        <dbReference type="ChEBI" id="CHEBI:65111"/>
    </reaction>
</comment>
<dbReference type="InterPro" id="IPR046373">
    <property type="entry name" value="Acyl-CoA_Oxase/DH_mid-dom_sf"/>
</dbReference>
<dbReference type="Pfam" id="PF00441">
    <property type="entry name" value="Acyl-CoA_dh_1"/>
    <property type="match status" value="1"/>
</dbReference>
<feature type="domain" description="Acyl-CoA dehydrogenase/oxidase N-terminal" evidence="10">
    <location>
        <begin position="14"/>
        <end position="125"/>
    </location>
</feature>
<evidence type="ECO:0000256" key="2">
    <source>
        <dbReference type="ARBA" id="ARBA00009347"/>
    </source>
</evidence>
<evidence type="ECO:0000256" key="6">
    <source>
        <dbReference type="ARBA" id="ARBA00052546"/>
    </source>
</evidence>
<dbReference type="GO" id="GO:0033539">
    <property type="term" value="P:fatty acid beta-oxidation using acyl-CoA dehydrogenase"/>
    <property type="evidence" value="ECO:0007669"/>
    <property type="project" value="TreeGrafter"/>
</dbReference>
<dbReference type="Gene3D" id="1.10.540.10">
    <property type="entry name" value="Acyl-CoA dehydrogenase/oxidase, N-terminal domain"/>
    <property type="match status" value="1"/>
</dbReference>
<dbReference type="CDD" id="cd00567">
    <property type="entry name" value="ACAD"/>
    <property type="match status" value="1"/>
</dbReference>
<feature type="domain" description="Acyl-CoA oxidase/dehydrogenase middle" evidence="9">
    <location>
        <begin position="129"/>
        <end position="224"/>
    </location>
</feature>
<dbReference type="SUPFAM" id="SSF47203">
    <property type="entry name" value="Acyl-CoA dehydrogenase C-terminal domain-like"/>
    <property type="match status" value="1"/>
</dbReference>
<dbReference type="EC" id="1.-.-.-" evidence="11"/>
<dbReference type="InterPro" id="IPR037069">
    <property type="entry name" value="AcylCoA_DH/ox_N_sf"/>
</dbReference>
<gene>
    <name evidence="11" type="ORF">R3P82_04340</name>
</gene>
<dbReference type="InterPro" id="IPR009075">
    <property type="entry name" value="AcylCo_DH/oxidase_C"/>
</dbReference>
<dbReference type="GO" id="GO:0005737">
    <property type="term" value="C:cytoplasm"/>
    <property type="evidence" value="ECO:0007669"/>
    <property type="project" value="TreeGrafter"/>
</dbReference>
<evidence type="ECO:0000313" key="12">
    <source>
        <dbReference type="Proteomes" id="UP001185873"/>
    </source>
</evidence>
<comment type="similarity">
    <text evidence="2 7">Belongs to the acyl-CoA dehydrogenase family.</text>
</comment>
<accession>A0AAE4QU63</accession>
<dbReference type="SUPFAM" id="SSF56645">
    <property type="entry name" value="Acyl-CoA dehydrogenase NM domain-like"/>
    <property type="match status" value="1"/>
</dbReference>
<comment type="cofactor">
    <cofactor evidence="1 7">
        <name>FAD</name>
        <dbReference type="ChEBI" id="CHEBI:57692"/>
    </cofactor>
</comment>
<sequence length="393" mass="41858">MTDISQIPNPVIDTEEQTALRKVAFDLGSRYGIEYMRSKSDAGETTDELWKEAGQLGLLGVNLPEEYGGGGAGMTELAIVEEELSAAGAGLLMMVVSPAINGTIISRFGTEEQKKRWLPGIASGETITSFAITEPDAGSNSHAITTTARRDGSDFLLSGQKTYISGVDQADAILVVARLEGATSGKLQPALFMVPTDAPGLAKTHIPTEVRTPERQFQLYFDDVRLPAEALIGDGDTALLMLFAGLNPERIMASGMAVGTARFAMDRATKYANERQVWKTPIGAHQGVSHPLAQCKIELELARLMMRKAAALVDAGRDDLAGEAANMAKYASGEVSARTVDQAIQTLGGNGLSVEYGLAGMLAASRLPRIAPVSREMILNYVAQHSLGLPKSY</sequence>
<evidence type="ECO:0000313" key="11">
    <source>
        <dbReference type="EMBL" id="MDV6298336.1"/>
    </source>
</evidence>
<feature type="domain" description="Acyl-CoA dehydrogenase/oxidase C-terminal" evidence="8">
    <location>
        <begin position="245"/>
        <end position="385"/>
    </location>
</feature>
<dbReference type="GO" id="GO:0050660">
    <property type="term" value="F:flavin adenine dinucleotide binding"/>
    <property type="evidence" value="ECO:0007669"/>
    <property type="project" value="InterPro"/>
</dbReference>
<dbReference type="InterPro" id="IPR050741">
    <property type="entry name" value="Acyl-CoA_dehydrogenase"/>
</dbReference>
<evidence type="ECO:0000256" key="1">
    <source>
        <dbReference type="ARBA" id="ARBA00001974"/>
    </source>
</evidence>
<evidence type="ECO:0000256" key="4">
    <source>
        <dbReference type="ARBA" id="ARBA00022827"/>
    </source>
</evidence>
<evidence type="ECO:0000259" key="9">
    <source>
        <dbReference type="Pfam" id="PF02770"/>
    </source>
</evidence>
<dbReference type="Gene3D" id="1.20.140.10">
    <property type="entry name" value="Butyryl-CoA Dehydrogenase, subunit A, domain 3"/>
    <property type="match status" value="1"/>
</dbReference>
<reference evidence="11" key="1">
    <citation type="submission" date="2023-10" db="EMBL/GenBank/DDBJ databases">
        <title>Development of a sustainable strategy for remediation of hydrocarbon-contaminated territories based on the waste exchange concept.</title>
        <authorList>
            <person name="Krivoruchko A."/>
        </authorList>
    </citation>
    <scope>NUCLEOTIDE SEQUENCE</scope>
    <source>
        <strain evidence="11">IEGM 1175</strain>
    </source>
</reference>
<comment type="caution">
    <text evidence="11">The sequence shown here is derived from an EMBL/GenBank/DDBJ whole genome shotgun (WGS) entry which is preliminary data.</text>
</comment>